<evidence type="ECO:0008006" key="6">
    <source>
        <dbReference type="Google" id="ProtNLM"/>
    </source>
</evidence>
<dbReference type="AlphaFoldDB" id="A0A162LCF8"/>
<evidence type="ECO:0000256" key="2">
    <source>
        <dbReference type="SAM" id="Phobius"/>
    </source>
</evidence>
<sequence length="493" mass="50359">MPTIPPQAAVAWLLIAAATWIPRGASAYSVPLNDLTFWGRAASTSTCAAGFSQCKGANFPSNFCCSASTTCNVLAGNTTILCCPSGENCSLINPITCDLSQQNADTNPDAAIKTTALNGVLTRCGSGTCCPFGYSCDTSNLCTLNVDQNAAPLQTVAPPPAATSAKPPPTTSKSVPHTTTQPTNAGVTVAEASTKTSVASSPTGATAGTTGADANESAVANADDKSGGGSASKASIVGGVIGGLAGLLLVGAAVWFFCGRRLRRHSVSSSGSGGLRQNPNDLAEINKLSRSTSSFGNIINNPLSISSPKPQNETTAFRTDFIRKMPMSPDQTSRPTTPAGRSTAPGGPLGISSSGYTTNASPLSASTAPGVAVTVTPPQPAPLAQRQQQQQSKPVPIAPIRGMRGAPLSRQQREPSTEEINVGVDPSIIGLAGSFGLSPPEAVAPLRLHTTSTGTRRNDRMTTFSSLMMAADLDPERPYVQGSAQSSPASRQR</sequence>
<feature type="compositionally biased region" description="Polar residues" evidence="1">
    <location>
        <begin position="181"/>
        <end position="195"/>
    </location>
</feature>
<name>A0A162LCF8_9HYPO</name>
<dbReference type="EMBL" id="AZHD01000001">
    <property type="protein sequence ID" value="OAA68624.1"/>
    <property type="molecule type" value="Genomic_DNA"/>
</dbReference>
<feature type="region of interest" description="Disordered" evidence="1">
    <location>
        <begin position="473"/>
        <end position="493"/>
    </location>
</feature>
<keyword evidence="2" id="KW-0472">Membrane</keyword>
<keyword evidence="2" id="KW-0812">Transmembrane</keyword>
<organism evidence="4 5">
    <name type="scientific">Niveomyces insectorum RCEF 264</name>
    <dbReference type="NCBI Taxonomy" id="1081102"/>
    <lineage>
        <taxon>Eukaryota</taxon>
        <taxon>Fungi</taxon>
        <taxon>Dikarya</taxon>
        <taxon>Ascomycota</taxon>
        <taxon>Pezizomycotina</taxon>
        <taxon>Sordariomycetes</taxon>
        <taxon>Hypocreomycetidae</taxon>
        <taxon>Hypocreales</taxon>
        <taxon>Cordycipitaceae</taxon>
        <taxon>Niveomyces</taxon>
    </lineage>
</organism>
<keyword evidence="3" id="KW-0732">Signal</keyword>
<feature type="compositionally biased region" description="Polar residues" evidence="1">
    <location>
        <begin position="351"/>
        <end position="364"/>
    </location>
</feature>
<reference evidence="4 5" key="1">
    <citation type="journal article" date="2016" name="Genome Biol. Evol.">
        <title>Divergent and convergent evolution of fungal pathogenicity.</title>
        <authorList>
            <person name="Shang Y."/>
            <person name="Xiao G."/>
            <person name="Zheng P."/>
            <person name="Cen K."/>
            <person name="Zhan S."/>
            <person name="Wang C."/>
        </authorList>
    </citation>
    <scope>NUCLEOTIDE SEQUENCE [LARGE SCALE GENOMIC DNA]</scope>
    <source>
        <strain evidence="4 5">RCEF 264</strain>
    </source>
</reference>
<feature type="region of interest" description="Disordered" evidence="1">
    <location>
        <begin position="322"/>
        <end position="421"/>
    </location>
</feature>
<evidence type="ECO:0000313" key="4">
    <source>
        <dbReference type="EMBL" id="OAA68624.1"/>
    </source>
</evidence>
<evidence type="ECO:0000313" key="5">
    <source>
        <dbReference type="Proteomes" id="UP000076874"/>
    </source>
</evidence>
<dbReference type="OrthoDB" id="5338512at2759"/>
<proteinExistence type="predicted"/>
<feature type="compositionally biased region" description="Polar residues" evidence="1">
    <location>
        <begin position="482"/>
        <end position="493"/>
    </location>
</feature>
<feature type="compositionally biased region" description="Low complexity" evidence="1">
    <location>
        <begin position="196"/>
        <end position="214"/>
    </location>
</feature>
<evidence type="ECO:0000256" key="1">
    <source>
        <dbReference type="SAM" id="MobiDB-lite"/>
    </source>
</evidence>
<keyword evidence="5" id="KW-1185">Reference proteome</keyword>
<feature type="compositionally biased region" description="Low complexity" evidence="1">
    <location>
        <begin position="365"/>
        <end position="395"/>
    </location>
</feature>
<gene>
    <name evidence="4" type="ORF">SPI_00819</name>
</gene>
<evidence type="ECO:0000256" key="3">
    <source>
        <dbReference type="SAM" id="SignalP"/>
    </source>
</evidence>
<feature type="region of interest" description="Disordered" evidence="1">
    <location>
        <begin position="154"/>
        <end position="232"/>
    </location>
</feature>
<feature type="compositionally biased region" description="Pro residues" evidence="1">
    <location>
        <begin position="157"/>
        <end position="170"/>
    </location>
</feature>
<keyword evidence="2" id="KW-1133">Transmembrane helix</keyword>
<comment type="caution">
    <text evidence="4">The sequence shown here is derived from an EMBL/GenBank/DDBJ whole genome shotgun (WGS) entry which is preliminary data.</text>
</comment>
<feature type="signal peptide" evidence="3">
    <location>
        <begin position="1"/>
        <end position="27"/>
    </location>
</feature>
<dbReference type="Proteomes" id="UP000076874">
    <property type="component" value="Unassembled WGS sequence"/>
</dbReference>
<feature type="transmembrane region" description="Helical" evidence="2">
    <location>
        <begin position="236"/>
        <end position="258"/>
    </location>
</feature>
<accession>A0A162LCF8</accession>
<feature type="compositionally biased region" description="Low complexity" evidence="1">
    <location>
        <begin position="171"/>
        <end position="180"/>
    </location>
</feature>
<feature type="compositionally biased region" description="Polar residues" evidence="1">
    <location>
        <begin position="329"/>
        <end position="340"/>
    </location>
</feature>
<feature type="chain" id="PRO_5007836926" description="Mid2-like cell wall stress sensor" evidence="3">
    <location>
        <begin position="28"/>
        <end position="493"/>
    </location>
</feature>
<protein>
    <recommendedName>
        <fullName evidence="6">Mid2-like cell wall stress sensor</fullName>
    </recommendedName>
</protein>